<reference evidence="3 4" key="1">
    <citation type="journal article" date="2007" name="Int. J. Syst. Evol. Microbiol.">
        <title>Paenibacillus ginsengarvi sp. nov., isolated from soil from ginseng cultivation.</title>
        <authorList>
            <person name="Yoon M.H."/>
            <person name="Ten L.N."/>
            <person name="Im W.T."/>
        </authorList>
    </citation>
    <scope>NUCLEOTIDE SEQUENCE [LARGE SCALE GENOMIC DNA]</scope>
    <source>
        <strain evidence="3 4">KCTC 13059</strain>
    </source>
</reference>
<feature type="compositionally biased region" description="Gly residues" evidence="1">
    <location>
        <begin position="164"/>
        <end position="173"/>
    </location>
</feature>
<protein>
    <submittedName>
        <fullName evidence="3">N-acetyltransferase</fullName>
    </submittedName>
</protein>
<name>A0A3B0CK60_9BACL</name>
<dbReference type="PROSITE" id="PS51186">
    <property type="entry name" value="GNAT"/>
    <property type="match status" value="1"/>
</dbReference>
<keyword evidence="3" id="KW-0808">Transferase</keyword>
<dbReference type="Pfam" id="PF13508">
    <property type="entry name" value="Acetyltransf_7"/>
    <property type="match status" value="1"/>
</dbReference>
<feature type="domain" description="N-acetyltransferase" evidence="2">
    <location>
        <begin position="2"/>
        <end position="151"/>
    </location>
</feature>
<dbReference type="PANTHER" id="PTHR13538">
    <property type="entry name" value="N-ACETYLTRANSFERASE 6"/>
    <property type="match status" value="1"/>
</dbReference>
<dbReference type="InterPro" id="IPR016181">
    <property type="entry name" value="Acyl_CoA_acyltransferase"/>
</dbReference>
<dbReference type="GO" id="GO:0005737">
    <property type="term" value="C:cytoplasm"/>
    <property type="evidence" value="ECO:0007669"/>
    <property type="project" value="TreeGrafter"/>
</dbReference>
<dbReference type="SUPFAM" id="SSF55729">
    <property type="entry name" value="Acyl-CoA N-acyltransferases (Nat)"/>
    <property type="match status" value="1"/>
</dbReference>
<evidence type="ECO:0000313" key="4">
    <source>
        <dbReference type="Proteomes" id="UP000282311"/>
    </source>
</evidence>
<dbReference type="AlphaFoldDB" id="A0A3B0CK60"/>
<feature type="region of interest" description="Disordered" evidence="1">
    <location>
        <begin position="153"/>
        <end position="183"/>
    </location>
</feature>
<organism evidence="3 4">
    <name type="scientific">Paenibacillus ginsengarvi</name>
    <dbReference type="NCBI Taxonomy" id="400777"/>
    <lineage>
        <taxon>Bacteria</taxon>
        <taxon>Bacillati</taxon>
        <taxon>Bacillota</taxon>
        <taxon>Bacilli</taxon>
        <taxon>Bacillales</taxon>
        <taxon>Paenibacillaceae</taxon>
        <taxon>Paenibacillus</taxon>
    </lineage>
</organism>
<dbReference type="GO" id="GO:0008080">
    <property type="term" value="F:N-acetyltransferase activity"/>
    <property type="evidence" value="ECO:0007669"/>
    <property type="project" value="InterPro"/>
</dbReference>
<dbReference type="Proteomes" id="UP000282311">
    <property type="component" value="Unassembled WGS sequence"/>
</dbReference>
<evidence type="ECO:0000259" key="2">
    <source>
        <dbReference type="PROSITE" id="PS51186"/>
    </source>
</evidence>
<dbReference type="InterPro" id="IPR039840">
    <property type="entry name" value="NAA80"/>
</dbReference>
<evidence type="ECO:0000256" key="1">
    <source>
        <dbReference type="SAM" id="MobiDB-lite"/>
    </source>
</evidence>
<gene>
    <name evidence="3" type="ORF">D7M11_08975</name>
</gene>
<keyword evidence="4" id="KW-1185">Reference proteome</keyword>
<dbReference type="CDD" id="cd04301">
    <property type="entry name" value="NAT_SF"/>
    <property type="match status" value="1"/>
</dbReference>
<proteinExistence type="predicted"/>
<accession>A0A3B0CK60</accession>
<dbReference type="Gene3D" id="3.40.630.30">
    <property type="match status" value="1"/>
</dbReference>
<dbReference type="OrthoDB" id="9789053at2"/>
<sequence>MVKIESLNDCPERRTELAEYVAEKWPNVMKAVLPQIEASLVDEERMPFTFLLLKTGKLIGFYQLVEQDAVCRKDLSPWIAPLFIDPSERGQAYGSVLLEHARLTAGRLGYRTVYLATDHIQYYEKYGFREIGLDLFEWGRPTKIYEHDTLREAVGDNGNPATPGAGGSSGGLEGSKQEGGTTS</sequence>
<dbReference type="EMBL" id="RBAH01000005">
    <property type="protein sequence ID" value="RKN85211.1"/>
    <property type="molecule type" value="Genomic_DNA"/>
</dbReference>
<dbReference type="InterPro" id="IPR000182">
    <property type="entry name" value="GNAT_dom"/>
</dbReference>
<dbReference type="PANTHER" id="PTHR13538:SF4">
    <property type="entry name" value="N-ALPHA-ACETYLTRANSFERASE 80"/>
    <property type="match status" value="1"/>
</dbReference>
<dbReference type="RefSeq" id="WP_120746863.1">
    <property type="nucleotide sequence ID" value="NZ_RBAH01000005.1"/>
</dbReference>
<comment type="caution">
    <text evidence="3">The sequence shown here is derived from an EMBL/GenBank/DDBJ whole genome shotgun (WGS) entry which is preliminary data.</text>
</comment>
<evidence type="ECO:0000313" key="3">
    <source>
        <dbReference type="EMBL" id="RKN85211.1"/>
    </source>
</evidence>
<dbReference type="GO" id="GO:1905502">
    <property type="term" value="F:acetyl-CoA binding"/>
    <property type="evidence" value="ECO:0007669"/>
    <property type="project" value="TreeGrafter"/>
</dbReference>